<dbReference type="Pfam" id="PF12833">
    <property type="entry name" value="HTH_18"/>
    <property type="match status" value="1"/>
</dbReference>
<dbReference type="PROSITE" id="PS01124">
    <property type="entry name" value="HTH_ARAC_FAMILY_2"/>
    <property type="match status" value="1"/>
</dbReference>
<evidence type="ECO:0000259" key="3">
    <source>
        <dbReference type="PROSITE" id="PS01124"/>
    </source>
</evidence>
<evidence type="ECO:0000256" key="1">
    <source>
        <dbReference type="ARBA" id="ARBA00023015"/>
    </source>
</evidence>
<dbReference type="Gene3D" id="1.10.10.60">
    <property type="entry name" value="Homeodomain-like"/>
    <property type="match status" value="2"/>
</dbReference>
<protein>
    <submittedName>
        <fullName evidence="4">AraC family transcriptional regulator</fullName>
    </submittedName>
</protein>
<evidence type="ECO:0000256" key="2">
    <source>
        <dbReference type="ARBA" id="ARBA00023163"/>
    </source>
</evidence>
<keyword evidence="5" id="KW-1185">Reference proteome</keyword>
<keyword evidence="2" id="KW-0804">Transcription</keyword>
<name>A0ABY8FL70_9GAMM</name>
<keyword evidence="1" id="KW-0805">Transcription regulation</keyword>
<dbReference type="InterPro" id="IPR009057">
    <property type="entry name" value="Homeodomain-like_sf"/>
</dbReference>
<sequence>MREMAMSARQETAAANAQALRQELIELLDRLTRGRQGKLPTAIPGLGINRFDAPQPPRHVIHDPVFSVIAQGAKQLAVGETLFEYDPMHSLLAAVDMPVLAEVTQASRERPYLGLRLDLDLECIGELLRDPGLPAIATGETAGGLSVSELETPLLEACVRLLRLLETPADIAVLAPMLRREIFYRLLRGEQGARLAQIASQESHAHRVAAAVRRLRERYAEPLTITELAAGVHMSVSAFHHHFKAVTAMSPLQYQKRLRLQEARRLLLGEGLEVTLAAQRVGYASLSQFSREYRRCFGLSAQQDRQRWRRGERSQSVGAAAPR</sequence>
<dbReference type="SUPFAM" id="SSF46689">
    <property type="entry name" value="Homeodomain-like"/>
    <property type="match status" value="2"/>
</dbReference>
<feature type="domain" description="HTH araC/xylS-type" evidence="3">
    <location>
        <begin position="209"/>
        <end position="307"/>
    </location>
</feature>
<evidence type="ECO:0000313" key="4">
    <source>
        <dbReference type="EMBL" id="WFF43559.1"/>
    </source>
</evidence>
<organism evidence="4 5">
    <name type="scientific">Salinicola endophyticus</name>
    <dbReference type="NCBI Taxonomy" id="1949083"/>
    <lineage>
        <taxon>Bacteria</taxon>
        <taxon>Pseudomonadati</taxon>
        <taxon>Pseudomonadota</taxon>
        <taxon>Gammaproteobacteria</taxon>
        <taxon>Oceanospirillales</taxon>
        <taxon>Halomonadaceae</taxon>
        <taxon>Salinicola</taxon>
    </lineage>
</organism>
<evidence type="ECO:0000313" key="5">
    <source>
        <dbReference type="Proteomes" id="UP001321526"/>
    </source>
</evidence>
<proteinExistence type="predicted"/>
<reference evidence="4 5" key="1">
    <citation type="submission" date="2019-01" db="EMBL/GenBank/DDBJ databases">
        <title>Genome sequence of Salinicola endophyticus REST5.</title>
        <authorList>
            <person name="Nascimento F.X."/>
        </authorList>
    </citation>
    <scope>NUCLEOTIDE SEQUENCE [LARGE SCALE GENOMIC DNA]</scope>
    <source>
        <strain evidence="4 5">REST5</strain>
    </source>
</reference>
<dbReference type="Pfam" id="PF06719">
    <property type="entry name" value="AraC_N"/>
    <property type="match status" value="1"/>
</dbReference>
<accession>A0ABY8FL70</accession>
<gene>
    <name evidence="4" type="ORF">EVC62_08735</name>
</gene>
<dbReference type="SMART" id="SM00342">
    <property type="entry name" value="HTH_ARAC"/>
    <property type="match status" value="1"/>
</dbReference>
<dbReference type="PANTHER" id="PTHR43436">
    <property type="entry name" value="ARAC-FAMILY TRANSCRIPTIONAL REGULATOR"/>
    <property type="match status" value="1"/>
</dbReference>
<dbReference type="InterPro" id="IPR018060">
    <property type="entry name" value="HTH_AraC"/>
</dbReference>
<dbReference type="PANTHER" id="PTHR43436:SF1">
    <property type="entry name" value="TRANSCRIPTIONAL REGULATORY PROTEIN"/>
    <property type="match status" value="1"/>
</dbReference>
<dbReference type="Proteomes" id="UP001321526">
    <property type="component" value="Chromosome"/>
</dbReference>
<dbReference type="InterPro" id="IPR009594">
    <property type="entry name" value="Tscrpt_reg_HTH_AraC_N"/>
</dbReference>
<dbReference type="EMBL" id="CP035631">
    <property type="protein sequence ID" value="WFF43559.1"/>
    <property type="molecule type" value="Genomic_DNA"/>
</dbReference>